<dbReference type="EMBL" id="MCRM02000001">
    <property type="protein sequence ID" value="PNV77023.1"/>
    <property type="molecule type" value="Genomic_DNA"/>
</dbReference>
<protein>
    <recommendedName>
        <fullName evidence="4">Phage holin family protein</fullName>
    </recommendedName>
</protein>
<proteinExistence type="predicted"/>
<dbReference type="InterPro" id="IPR058179">
    <property type="entry name" value="LBF_4227-like"/>
</dbReference>
<gene>
    <name evidence="2" type="ORF">BES34_001775</name>
</gene>
<sequence>MARKKENSRTKPAESETQNGDGFFNGFELKGHLLSLVDSFLEYIETLLLYLRKSAEEKVKRGVQVYVFLRIGFYFLGLASLLFLGAFFLYLLKTFGDPILATLGTGGLCLFFSLFSLALVASKLKG</sequence>
<keyword evidence="1" id="KW-0472">Membrane</keyword>
<keyword evidence="3" id="KW-1185">Reference proteome</keyword>
<evidence type="ECO:0000256" key="1">
    <source>
        <dbReference type="SAM" id="Phobius"/>
    </source>
</evidence>
<organism evidence="2 3">
    <name type="scientific">Leptospira inadai serovar Lyme</name>
    <dbReference type="NCBI Taxonomy" id="293084"/>
    <lineage>
        <taxon>Bacteria</taxon>
        <taxon>Pseudomonadati</taxon>
        <taxon>Spirochaetota</taxon>
        <taxon>Spirochaetia</taxon>
        <taxon>Leptospirales</taxon>
        <taxon>Leptospiraceae</taxon>
        <taxon>Leptospira</taxon>
    </lineage>
</organism>
<evidence type="ECO:0000313" key="3">
    <source>
        <dbReference type="Proteomes" id="UP000094669"/>
    </source>
</evidence>
<evidence type="ECO:0000313" key="2">
    <source>
        <dbReference type="EMBL" id="PNV77023.1"/>
    </source>
</evidence>
<dbReference type="Proteomes" id="UP000094669">
    <property type="component" value="Unassembled WGS sequence"/>
</dbReference>
<reference evidence="2" key="1">
    <citation type="submission" date="2018-01" db="EMBL/GenBank/DDBJ databases">
        <title>Genomic characterization of Leptospira inadai serogroup Lyme isolated from captured rat in Brazil and comparative analysis with human reference strain.</title>
        <authorList>
            <person name="Moreno L.Z."/>
            <person name="Loureiro A.P."/>
            <person name="Miraglia F."/>
            <person name="Kremer F.S."/>
            <person name="Eslabao M.R."/>
            <person name="Dellagostin O.A."/>
            <person name="Lilenbaum W."/>
            <person name="Moreno A.M."/>
        </authorList>
    </citation>
    <scope>NUCLEOTIDE SEQUENCE [LARGE SCALE GENOMIC DNA]</scope>
    <source>
        <strain evidence="2">M34/99</strain>
    </source>
</reference>
<comment type="caution">
    <text evidence="2">The sequence shown here is derived from an EMBL/GenBank/DDBJ whole genome shotgun (WGS) entry which is preliminary data.</text>
</comment>
<dbReference type="NCBIfam" id="NF047761">
    <property type="entry name" value="LBF_4227_fam"/>
    <property type="match status" value="1"/>
</dbReference>
<feature type="transmembrane region" description="Helical" evidence="1">
    <location>
        <begin position="98"/>
        <end position="121"/>
    </location>
</feature>
<keyword evidence="1" id="KW-0812">Transmembrane</keyword>
<evidence type="ECO:0008006" key="4">
    <source>
        <dbReference type="Google" id="ProtNLM"/>
    </source>
</evidence>
<feature type="transmembrane region" description="Helical" evidence="1">
    <location>
        <begin position="71"/>
        <end position="92"/>
    </location>
</feature>
<name>A0ABX4YP21_9LEPT</name>
<accession>A0ABX4YP21</accession>
<dbReference type="RefSeq" id="WP_010410026.1">
    <property type="nucleotide sequence ID" value="NZ_MCRM02000001.1"/>
</dbReference>
<keyword evidence="1" id="KW-1133">Transmembrane helix</keyword>